<gene>
    <name evidence="2" type="ORF">MRATA1EN1_LOCUS18222</name>
</gene>
<evidence type="ECO:0000313" key="3">
    <source>
        <dbReference type="Proteomes" id="UP001176941"/>
    </source>
</evidence>
<keyword evidence="3" id="KW-1185">Reference proteome</keyword>
<proteinExistence type="predicted"/>
<sequence>MPFPRRSPKVEWSVRAWRRNRDGVPWARGETLSSLQPISTPTSSAHLVGLVRAERSLRPQTEHPVTSREPHPVDLQPGLRRLLSVDLALQSPRVSVQKEEGLGSPPPLHLSPLLSSCFRDFSNLQQPFCTRSGQESACAQQTGVS</sequence>
<dbReference type="EMBL" id="OX459965">
    <property type="protein sequence ID" value="CAI9169260.1"/>
    <property type="molecule type" value="Genomic_DNA"/>
</dbReference>
<feature type="region of interest" description="Disordered" evidence="1">
    <location>
        <begin position="57"/>
        <end position="76"/>
    </location>
</feature>
<reference evidence="2" key="1">
    <citation type="submission" date="2023-04" db="EMBL/GenBank/DDBJ databases">
        <authorList>
            <consortium name="ELIXIR-Norway"/>
        </authorList>
    </citation>
    <scope>NUCLEOTIDE SEQUENCE [LARGE SCALE GENOMIC DNA]</scope>
</reference>
<accession>A0ABN8Z5W4</accession>
<name>A0ABN8Z5W4_RANTA</name>
<evidence type="ECO:0000313" key="2">
    <source>
        <dbReference type="EMBL" id="CAI9169260.1"/>
    </source>
</evidence>
<evidence type="ECO:0000256" key="1">
    <source>
        <dbReference type="SAM" id="MobiDB-lite"/>
    </source>
</evidence>
<protein>
    <submittedName>
        <fullName evidence="2">Uncharacterized protein</fullName>
    </submittedName>
</protein>
<organism evidence="2 3">
    <name type="scientific">Rangifer tarandus platyrhynchus</name>
    <name type="common">Svalbard reindeer</name>
    <dbReference type="NCBI Taxonomy" id="3082113"/>
    <lineage>
        <taxon>Eukaryota</taxon>
        <taxon>Metazoa</taxon>
        <taxon>Chordata</taxon>
        <taxon>Craniata</taxon>
        <taxon>Vertebrata</taxon>
        <taxon>Euteleostomi</taxon>
        <taxon>Mammalia</taxon>
        <taxon>Eutheria</taxon>
        <taxon>Laurasiatheria</taxon>
        <taxon>Artiodactyla</taxon>
        <taxon>Ruminantia</taxon>
        <taxon>Pecora</taxon>
        <taxon>Cervidae</taxon>
        <taxon>Odocoileinae</taxon>
        <taxon>Rangifer</taxon>
    </lineage>
</organism>
<dbReference type="Proteomes" id="UP001176941">
    <property type="component" value="Chromosome 29"/>
</dbReference>
<feature type="compositionally biased region" description="Basic and acidic residues" evidence="1">
    <location>
        <begin position="57"/>
        <end position="72"/>
    </location>
</feature>